<evidence type="ECO:0000313" key="1">
    <source>
        <dbReference type="EMBL" id="KAG5592859.1"/>
    </source>
</evidence>
<accession>A0A9J5XWZ6</accession>
<gene>
    <name evidence="1" type="ORF">H5410_043373</name>
</gene>
<sequence length="148" mass="16087">MAAFRFKMSISSTPQTAAIPENHSVLGCGMAAVDFLVAVDSYPNPDDKIRSTSFQVQGGGNAGNALTCAARLGLSPRIISKRSYILVYVLGDMPGYNSMCRYINQVWSTAATPDIFYHEEGYYIVNSRMKRICTKSSTLALTVATTDP</sequence>
<comment type="caution">
    <text evidence="1">The sequence shown here is derived from an EMBL/GenBank/DDBJ whole genome shotgun (WGS) entry which is preliminary data.</text>
</comment>
<keyword evidence="2" id="KW-1185">Reference proteome</keyword>
<evidence type="ECO:0000313" key="2">
    <source>
        <dbReference type="Proteomes" id="UP000824120"/>
    </source>
</evidence>
<organism evidence="1 2">
    <name type="scientific">Solanum commersonii</name>
    <name type="common">Commerson's wild potato</name>
    <name type="synonym">Commerson's nightshade</name>
    <dbReference type="NCBI Taxonomy" id="4109"/>
    <lineage>
        <taxon>Eukaryota</taxon>
        <taxon>Viridiplantae</taxon>
        <taxon>Streptophyta</taxon>
        <taxon>Embryophyta</taxon>
        <taxon>Tracheophyta</taxon>
        <taxon>Spermatophyta</taxon>
        <taxon>Magnoliopsida</taxon>
        <taxon>eudicotyledons</taxon>
        <taxon>Gunneridae</taxon>
        <taxon>Pentapetalae</taxon>
        <taxon>asterids</taxon>
        <taxon>lamiids</taxon>
        <taxon>Solanales</taxon>
        <taxon>Solanaceae</taxon>
        <taxon>Solanoideae</taxon>
        <taxon>Solaneae</taxon>
        <taxon>Solanum</taxon>
    </lineage>
</organism>
<evidence type="ECO:0008006" key="3">
    <source>
        <dbReference type="Google" id="ProtNLM"/>
    </source>
</evidence>
<proteinExistence type="predicted"/>
<dbReference type="AlphaFoldDB" id="A0A9J5XWZ6"/>
<name>A0A9J5XWZ6_SOLCO</name>
<dbReference type="Proteomes" id="UP000824120">
    <property type="component" value="Chromosome 8"/>
</dbReference>
<dbReference type="EMBL" id="JACXVP010000008">
    <property type="protein sequence ID" value="KAG5592859.1"/>
    <property type="molecule type" value="Genomic_DNA"/>
</dbReference>
<dbReference type="Gene3D" id="3.40.1190.20">
    <property type="match status" value="1"/>
</dbReference>
<dbReference type="InterPro" id="IPR029056">
    <property type="entry name" value="Ribokinase-like"/>
</dbReference>
<protein>
    <recommendedName>
        <fullName evidence="3">Carbohydrate kinase PfkB domain-containing protein</fullName>
    </recommendedName>
</protein>
<dbReference type="PANTHER" id="PTHR42774">
    <property type="entry name" value="PHOSPHOTRANSFERASE SYSTEM TRANSPORT PROTEIN"/>
    <property type="match status" value="1"/>
</dbReference>
<dbReference type="InterPro" id="IPR052562">
    <property type="entry name" value="Ketohexokinase-related"/>
</dbReference>
<dbReference type="SUPFAM" id="SSF53613">
    <property type="entry name" value="Ribokinase-like"/>
    <property type="match status" value="1"/>
</dbReference>
<dbReference type="PANTHER" id="PTHR42774:SF10">
    <property type="entry name" value="KETOHEXOKINASE-LIKE ISOFORM X1"/>
    <property type="match status" value="1"/>
</dbReference>
<dbReference type="OrthoDB" id="1662362at2759"/>
<reference evidence="1 2" key="1">
    <citation type="submission" date="2020-09" db="EMBL/GenBank/DDBJ databases">
        <title>De no assembly of potato wild relative species, Solanum commersonii.</title>
        <authorList>
            <person name="Cho K."/>
        </authorList>
    </citation>
    <scope>NUCLEOTIDE SEQUENCE [LARGE SCALE GENOMIC DNA]</scope>
    <source>
        <strain evidence="1">LZ3.2</strain>
        <tissue evidence="1">Leaf</tissue>
    </source>
</reference>